<protein>
    <submittedName>
        <fullName evidence="4">Carbohydrate-binding WSC</fullName>
    </submittedName>
</protein>
<sequence>MIHAILAVGLMAASASAQARYASDGFKYVGCVQARACEFPVKMDLGDSFTIAQCQQACGKSSSFAAATVDGCHCEDPMSRAAPVYDVGDDTRCSRACRPGDADAGQCGGPVPADRYRVYNVYQRVAAEPAAVPRVTLRPAADATPAARKTAATHAAETAVIGTATGASHPPASSHAQEHLPPSPAETRGAVACSNCTAPAAPTAPTAPFRTAGNKPAVVSLPSRPCRGAECPESRVLPLSSKAAPAAAAPSHSVIVSGGPCRPAGAIAVALGMAAFVLAVGMS</sequence>
<name>A0A0B2WMY4_METAS</name>
<dbReference type="EMBL" id="AZHE01000010">
    <property type="protein sequence ID" value="KHN97431.1"/>
    <property type="molecule type" value="Genomic_DNA"/>
</dbReference>
<evidence type="ECO:0000313" key="5">
    <source>
        <dbReference type="Proteomes" id="UP000030816"/>
    </source>
</evidence>
<evidence type="ECO:0000313" key="4">
    <source>
        <dbReference type="EMBL" id="KHN97431.1"/>
    </source>
</evidence>
<dbReference type="InterPro" id="IPR002889">
    <property type="entry name" value="WSC_carb-bd"/>
</dbReference>
<accession>A0A0B2WMY4</accession>
<dbReference type="AlphaFoldDB" id="A0A0B2WMY4"/>
<feature type="chain" id="PRO_5002078359" evidence="2">
    <location>
        <begin position="18"/>
        <end position="283"/>
    </location>
</feature>
<evidence type="ECO:0000259" key="3">
    <source>
        <dbReference type="PROSITE" id="PS51212"/>
    </source>
</evidence>
<evidence type="ECO:0000256" key="1">
    <source>
        <dbReference type="SAM" id="MobiDB-lite"/>
    </source>
</evidence>
<keyword evidence="5" id="KW-1185">Reference proteome</keyword>
<dbReference type="STRING" id="1081103.A0A0B2WMY4"/>
<keyword evidence="2" id="KW-0732">Signal</keyword>
<dbReference type="HOGENOM" id="CLU_953416_0_0_1"/>
<gene>
    <name evidence="4" type="ORF">MAM_04446</name>
</gene>
<dbReference type="PROSITE" id="PS51212">
    <property type="entry name" value="WSC"/>
    <property type="match status" value="1"/>
</dbReference>
<dbReference type="Proteomes" id="UP000030816">
    <property type="component" value="Unassembled WGS sequence"/>
</dbReference>
<dbReference type="GeneID" id="63738901"/>
<reference evidence="4 5" key="1">
    <citation type="journal article" date="2014" name="Proc. Natl. Acad. Sci. U.S.A.">
        <title>Trajectory and genomic determinants of fungal-pathogen speciation and host adaptation.</title>
        <authorList>
            <person name="Hu X."/>
            <person name="Xiao G."/>
            <person name="Zheng P."/>
            <person name="Shang Y."/>
            <person name="Su Y."/>
            <person name="Zhang X."/>
            <person name="Liu X."/>
            <person name="Zhan S."/>
            <person name="St Leger R.J."/>
            <person name="Wang C."/>
        </authorList>
    </citation>
    <scope>NUCLEOTIDE SEQUENCE [LARGE SCALE GENOMIC DNA]</scope>
    <source>
        <strain evidence="4 5">ARSEF 1941</strain>
    </source>
</reference>
<organism evidence="4 5">
    <name type="scientific">Metarhizium album (strain ARSEF 1941)</name>
    <dbReference type="NCBI Taxonomy" id="1081103"/>
    <lineage>
        <taxon>Eukaryota</taxon>
        <taxon>Fungi</taxon>
        <taxon>Dikarya</taxon>
        <taxon>Ascomycota</taxon>
        <taxon>Pezizomycotina</taxon>
        <taxon>Sordariomycetes</taxon>
        <taxon>Hypocreomycetidae</taxon>
        <taxon>Hypocreales</taxon>
        <taxon>Clavicipitaceae</taxon>
        <taxon>Metarhizium</taxon>
    </lineage>
</organism>
<comment type="caution">
    <text evidence="4">The sequence shown here is derived from an EMBL/GenBank/DDBJ whole genome shotgun (WGS) entry which is preliminary data.</text>
</comment>
<feature type="signal peptide" evidence="2">
    <location>
        <begin position="1"/>
        <end position="17"/>
    </location>
</feature>
<proteinExistence type="predicted"/>
<feature type="region of interest" description="Disordered" evidence="1">
    <location>
        <begin position="164"/>
        <end position="188"/>
    </location>
</feature>
<evidence type="ECO:0000256" key="2">
    <source>
        <dbReference type="SAM" id="SignalP"/>
    </source>
</evidence>
<feature type="domain" description="WSC" evidence="3">
    <location>
        <begin position="25"/>
        <end position="119"/>
    </location>
</feature>
<dbReference type="OrthoDB" id="4940612at2759"/>
<dbReference type="RefSeq" id="XP_040678497.1">
    <property type="nucleotide sequence ID" value="XM_040823244.1"/>
</dbReference>